<keyword evidence="2" id="KW-1185">Reference proteome</keyword>
<accession>A0A1X7PFY6</accession>
<dbReference type="EMBL" id="FXBL01000004">
    <property type="protein sequence ID" value="SMH50382.1"/>
    <property type="molecule type" value="Genomic_DNA"/>
</dbReference>
<evidence type="ECO:0008006" key="3">
    <source>
        <dbReference type="Google" id="ProtNLM"/>
    </source>
</evidence>
<dbReference type="Pfam" id="PF13711">
    <property type="entry name" value="DUF4160"/>
    <property type="match status" value="1"/>
</dbReference>
<reference evidence="2" key="1">
    <citation type="submission" date="2017-04" db="EMBL/GenBank/DDBJ databases">
        <authorList>
            <person name="Varghese N."/>
            <person name="Submissions S."/>
        </authorList>
    </citation>
    <scope>NUCLEOTIDE SEQUENCE [LARGE SCALE GENOMIC DNA]</scope>
    <source>
        <strain evidence="2">B5P</strain>
    </source>
</reference>
<dbReference type="OrthoDB" id="122670at2"/>
<dbReference type="Proteomes" id="UP000193083">
    <property type="component" value="Unassembled WGS sequence"/>
</dbReference>
<proteinExistence type="predicted"/>
<gene>
    <name evidence="1" type="ORF">SAMN02982922_4150</name>
</gene>
<dbReference type="AlphaFoldDB" id="A0A1X7PFY6"/>
<dbReference type="RefSeq" id="WP_085465872.1">
    <property type="nucleotide sequence ID" value="NZ_FXBL01000004.1"/>
</dbReference>
<organism evidence="1 2">
    <name type="scientific">Mesorhizobium australicum</name>
    <dbReference type="NCBI Taxonomy" id="536018"/>
    <lineage>
        <taxon>Bacteria</taxon>
        <taxon>Pseudomonadati</taxon>
        <taxon>Pseudomonadota</taxon>
        <taxon>Alphaproteobacteria</taxon>
        <taxon>Hyphomicrobiales</taxon>
        <taxon>Phyllobacteriaceae</taxon>
        <taxon>Mesorhizobium</taxon>
    </lineage>
</organism>
<name>A0A1X7PFY6_9HYPH</name>
<evidence type="ECO:0000313" key="2">
    <source>
        <dbReference type="Proteomes" id="UP000193083"/>
    </source>
</evidence>
<evidence type="ECO:0000313" key="1">
    <source>
        <dbReference type="EMBL" id="SMH50382.1"/>
    </source>
</evidence>
<sequence length="79" mass="8914">MITVLRESGFRIVIFLNDHLPEHVHVYGDGEARIDLGGEAGGAKVVWSLGMKRSDVRRAVSIVNAHRDDLILRWRELHG</sequence>
<dbReference type="InterPro" id="IPR025427">
    <property type="entry name" value="DUF4160"/>
</dbReference>
<protein>
    <recommendedName>
        <fullName evidence="3">DUF4160 domain-containing protein</fullName>
    </recommendedName>
</protein>